<sequence>MAAFTLAKTICAAPERVYDFVADLAAWPAVVDHFVDDFRLARANPVGRGAAARFRVRSPYGKPYAELDIYAAERPRELLLRVRYGRVGRNRAAIALSFMAEEAGCTRLELQAETYPMRLADRLRDALCARWLKRRVAEALERLRMVFEEPPSKPLLRASIAGFEPEKGPRFGAHAGSDPRCGRRWAGERSRDAVATGPGPSAPAERQAPVAG</sequence>
<evidence type="ECO:0000313" key="3">
    <source>
        <dbReference type="Proteomes" id="UP000222056"/>
    </source>
</evidence>
<dbReference type="InterPro" id="IPR023393">
    <property type="entry name" value="START-like_dom_sf"/>
</dbReference>
<dbReference type="CDD" id="cd07812">
    <property type="entry name" value="SRPBCC"/>
    <property type="match status" value="1"/>
</dbReference>
<dbReference type="STRING" id="29539.SAMN02745716_1137"/>
<evidence type="ECO:0000313" key="2">
    <source>
        <dbReference type="EMBL" id="SEH12582.1"/>
    </source>
</evidence>
<dbReference type="EMBL" id="FNWJ01000001">
    <property type="protein sequence ID" value="SEH12582.1"/>
    <property type="molecule type" value="Genomic_DNA"/>
</dbReference>
<organism evidence="2 3">
    <name type="scientific">Thermoleophilum album</name>
    <dbReference type="NCBI Taxonomy" id="29539"/>
    <lineage>
        <taxon>Bacteria</taxon>
        <taxon>Bacillati</taxon>
        <taxon>Actinomycetota</taxon>
        <taxon>Thermoleophilia</taxon>
        <taxon>Thermoleophilales</taxon>
        <taxon>Thermoleophilaceae</taxon>
        <taxon>Thermoleophilum</taxon>
    </lineage>
</organism>
<feature type="region of interest" description="Disordered" evidence="1">
    <location>
        <begin position="167"/>
        <end position="212"/>
    </location>
</feature>
<protein>
    <submittedName>
        <fullName evidence="2">Polyketide cyclase / dehydrase and lipid transport</fullName>
    </submittedName>
</protein>
<proteinExistence type="predicted"/>
<keyword evidence="3" id="KW-1185">Reference proteome</keyword>
<dbReference type="RefSeq" id="WP_177169356.1">
    <property type="nucleotide sequence ID" value="NZ_FNWJ01000001.1"/>
</dbReference>
<dbReference type="AlphaFoldDB" id="A0A1H6FQF8"/>
<dbReference type="InterPro" id="IPR019587">
    <property type="entry name" value="Polyketide_cyclase/dehydratase"/>
</dbReference>
<accession>A0A1H6FQF8</accession>
<dbReference type="SUPFAM" id="SSF55961">
    <property type="entry name" value="Bet v1-like"/>
    <property type="match status" value="1"/>
</dbReference>
<name>A0A1H6FQF8_THEAL</name>
<dbReference type="Pfam" id="PF10604">
    <property type="entry name" value="Polyketide_cyc2"/>
    <property type="match status" value="1"/>
</dbReference>
<reference evidence="3" key="1">
    <citation type="submission" date="2016-10" db="EMBL/GenBank/DDBJ databases">
        <authorList>
            <person name="Varghese N."/>
            <person name="Submissions S."/>
        </authorList>
    </citation>
    <scope>NUCLEOTIDE SEQUENCE [LARGE SCALE GENOMIC DNA]</scope>
    <source>
        <strain evidence="3">ATCC 35263</strain>
    </source>
</reference>
<dbReference type="Gene3D" id="3.30.530.20">
    <property type="match status" value="1"/>
</dbReference>
<evidence type="ECO:0000256" key="1">
    <source>
        <dbReference type="SAM" id="MobiDB-lite"/>
    </source>
</evidence>
<gene>
    <name evidence="2" type="ORF">SAMN02745716_1137</name>
</gene>
<dbReference type="Proteomes" id="UP000222056">
    <property type="component" value="Unassembled WGS sequence"/>
</dbReference>